<evidence type="ECO:0000313" key="2">
    <source>
        <dbReference type="Proteomes" id="UP000308092"/>
    </source>
</evidence>
<name>A0A4S3JGG6_9EURO</name>
<dbReference type="Proteomes" id="UP000308092">
    <property type="component" value="Unassembled WGS sequence"/>
</dbReference>
<accession>A0A4S3JGG6</accession>
<proteinExistence type="predicted"/>
<evidence type="ECO:0000313" key="1">
    <source>
        <dbReference type="EMBL" id="THC94486.1"/>
    </source>
</evidence>
<dbReference type="EMBL" id="SOSA01000205">
    <property type="protein sequence ID" value="THC94486.1"/>
    <property type="molecule type" value="Genomic_DNA"/>
</dbReference>
<dbReference type="VEuPathDB" id="FungiDB:EYZ11_006051"/>
<organism evidence="1 2">
    <name type="scientific">Aspergillus tanneri</name>
    <dbReference type="NCBI Taxonomy" id="1220188"/>
    <lineage>
        <taxon>Eukaryota</taxon>
        <taxon>Fungi</taxon>
        <taxon>Dikarya</taxon>
        <taxon>Ascomycota</taxon>
        <taxon>Pezizomycotina</taxon>
        <taxon>Eurotiomycetes</taxon>
        <taxon>Eurotiomycetidae</taxon>
        <taxon>Eurotiales</taxon>
        <taxon>Aspergillaceae</taxon>
        <taxon>Aspergillus</taxon>
        <taxon>Aspergillus subgen. Circumdati</taxon>
    </lineage>
</organism>
<keyword evidence="2" id="KW-1185">Reference proteome</keyword>
<protein>
    <submittedName>
        <fullName evidence="1">Uncharacterized protein</fullName>
    </submittedName>
</protein>
<sequence length="52" mass="5451">MPDVMPAEQGSTHPPTVAFVVEVASAVPDVVGWPSRAVLNESGERLHSGLEP</sequence>
<comment type="caution">
    <text evidence="1">The sequence shown here is derived from an EMBL/GenBank/DDBJ whole genome shotgun (WGS) entry which is preliminary data.</text>
</comment>
<reference evidence="1 2" key="1">
    <citation type="submission" date="2019-03" db="EMBL/GenBank/DDBJ databases">
        <title>The genome sequence of a newly discovered highly antifungal drug resistant Aspergillus species, Aspergillus tanneri NIH 1004.</title>
        <authorList>
            <person name="Mounaud S."/>
            <person name="Singh I."/>
            <person name="Joardar V."/>
            <person name="Pakala S."/>
            <person name="Pakala S."/>
            <person name="Venepally P."/>
            <person name="Hoover J."/>
            <person name="Nierman W."/>
            <person name="Chung J."/>
            <person name="Losada L."/>
        </authorList>
    </citation>
    <scope>NUCLEOTIDE SEQUENCE [LARGE SCALE GENOMIC DNA]</scope>
    <source>
        <strain evidence="1 2">NIH1004</strain>
    </source>
</reference>
<gene>
    <name evidence="1" type="ORF">EYZ11_006051</name>
</gene>
<dbReference type="AlphaFoldDB" id="A0A4S3JGG6"/>